<dbReference type="Proteomes" id="UP000225108">
    <property type="component" value="Unassembled WGS sequence"/>
</dbReference>
<keyword evidence="6" id="KW-0547">Nucleotide-binding</keyword>
<dbReference type="Pfam" id="PF00005">
    <property type="entry name" value="ABC_tran"/>
    <property type="match status" value="1"/>
</dbReference>
<accession>A0A2G3PLA9</accession>
<dbReference type="GO" id="GO:0005524">
    <property type="term" value="F:ATP binding"/>
    <property type="evidence" value="ECO:0007669"/>
    <property type="project" value="UniProtKB-KW"/>
</dbReference>
<evidence type="ECO:0000256" key="7">
    <source>
        <dbReference type="ARBA" id="ARBA00022840"/>
    </source>
</evidence>
<protein>
    <submittedName>
        <fullName evidence="13">Multidrug ABC transporter permease</fullName>
    </submittedName>
</protein>
<dbReference type="InterPro" id="IPR027417">
    <property type="entry name" value="P-loop_NTPase"/>
</dbReference>
<evidence type="ECO:0000256" key="4">
    <source>
        <dbReference type="ARBA" id="ARBA00022519"/>
    </source>
</evidence>
<evidence type="ECO:0000256" key="6">
    <source>
        <dbReference type="ARBA" id="ARBA00022741"/>
    </source>
</evidence>
<comment type="subcellular location">
    <subcellularLocation>
        <location evidence="1">Cell membrane</location>
        <topology evidence="1">Multi-pass membrane protein</topology>
    </subcellularLocation>
</comment>
<dbReference type="EMBL" id="PEBD01000008">
    <property type="protein sequence ID" value="PHV66584.1"/>
    <property type="molecule type" value="Genomic_DNA"/>
</dbReference>
<dbReference type="Pfam" id="PF00664">
    <property type="entry name" value="ABC_membrane"/>
    <property type="match status" value="1"/>
</dbReference>
<dbReference type="InterPro" id="IPR039421">
    <property type="entry name" value="Type_1_exporter"/>
</dbReference>
<evidence type="ECO:0000259" key="11">
    <source>
        <dbReference type="PROSITE" id="PS50893"/>
    </source>
</evidence>
<feature type="transmembrane region" description="Helical" evidence="10">
    <location>
        <begin position="146"/>
        <end position="169"/>
    </location>
</feature>
<keyword evidence="2" id="KW-0813">Transport</keyword>
<dbReference type="SUPFAM" id="SSF90123">
    <property type="entry name" value="ABC transporter transmembrane region"/>
    <property type="match status" value="1"/>
</dbReference>
<organism evidence="13 14">
    <name type="scientific">Williamsia marianensis</name>
    <dbReference type="NCBI Taxonomy" id="85044"/>
    <lineage>
        <taxon>Bacteria</taxon>
        <taxon>Bacillati</taxon>
        <taxon>Actinomycetota</taxon>
        <taxon>Actinomycetes</taxon>
        <taxon>Mycobacteriales</taxon>
        <taxon>Nocardiaceae</taxon>
        <taxon>Williamsia</taxon>
    </lineage>
</organism>
<dbReference type="PROSITE" id="PS50929">
    <property type="entry name" value="ABC_TM1F"/>
    <property type="match status" value="1"/>
</dbReference>
<dbReference type="CDD" id="cd07346">
    <property type="entry name" value="ABC_6TM_exporters"/>
    <property type="match status" value="1"/>
</dbReference>
<reference evidence="13 14" key="1">
    <citation type="submission" date="2017-10" db="EMBL/GenBank/DDBJ databases">
        <title>The draft genome sequence of Williamsia sp. BULT 1.1 isolated from the semi-arid grassland soils from South Africa.</title>
        <authorList>
            <person name="Kabwe M.H."/>
            <person name="Govender N."/>
            <person name="Mutseka Lunga P."/>
            <person name="Vikram S."/>
            <person name="Makhalanyane T.P."/>
        </authorList>
    </citation>
    <scope>NUCLEOTIDE SEQUENCE [LARGE SCALE GENOMIC DNA]</scope>
    <source>
        <strain evidence="13 14">BULT 1.1</strain>
    </source>
</reference>
<feature type="domain" description="ABC transmembrane type-1" evidence="12">
    <location>
        <begin position="38"/>
        <end position="318"/>
    </location>
</feature>
<dbReference type="PANTHER" id="PTHR43394:SF1">
    <property type="entry name" value="ATP-BINDING CASSETTE SUB-FAMILY B MEMBER 10, MITOCHONDRIAL"/>
    <property type="match status" value="1"/>
</dbReference>
<feature type="domain" description="ABC transporter" evidence="11">
    <location>
        <begin position="360"/>
        <end position="594"/>
    </location>
</feature>
<feature type="transmembrane region" description="Helical" evidence="10">
    <location>
        <begin position="72"/>
        <end position="105"/>
    </location>
</feature>
<evidence type="ECO:0000259" key="12">
    <source>
        <dbReference type="PROSITE" id="PS50929"/>
    </source>
</evidence>
<dbReference type="GO" id="GO:0016887">
    <property type="term" value="F:ATP hydrolysis activity"/>
    <property type="evidence" value="ECO:0007669"/>
    <property type="project" value="InterPro"/>
</dbReference>
<dbReference type="InterPro" id="IPR011527">
    <property type="entry name" value="ABC1_TM_dom"/>
</dbReference>
<dbReference type="InterPro" id="IPR003593">
    <property type="entry name" value="AAA+_ATPase"/>
</dbReference>
<evidence type="ECO:0000256" key="8">
    <source>
        <dbReference type="ARBA" id="ARBA00022989"/>
    </source>
</evidence>
<dbReference type="InterPro" id="IPR003439">
    <property type="entry name" value="ABC_transporter-like_ATP-bd"/>
</dbReference>
<evidence type="ECO:0000256" key="5">
    <source>
        <dbReference type="ARBA" id="ARBA00022692"/>
    </source>
</evidence>
<evidence type="ECO:0000256" key="2">
    <source>
        <dbReference type="ARBA" id="ARBA00022448"/>
    </source>
</evidence>
<feature type="transmembrane region" description="Helical" evidence="10">
    <location>
        <begin position="266"/>
        <end position="282"/>
    </location>
</feature>
<dbReference type="AlphaFoldDB" id="A0A2G3PLA9"/>
<proteinExistence type="predicted"/>
<evidence type="ECO:0000256" key="9">
    <source>
        <dbReference type="ARBA" id="ARBA00023136"/>
    </source>
</evidence>
<dbReference type="SUPFAM" id="SSF52540">
    <property type="entry name" value="P-loop containing nucleoside triphosphate hydrolases"/>
    <property type="match status" value="1"/>
</dbReference>
<keyword evidence="8 10" id="KW-1133">Transmembrane helix</keyword>
<comment type="caution">
    <text evidence="13">The sequence shown here is derived from an EMBL/GenBank/DDBJ whole genome shotgun (WGS) entry which is preliminary data.</text>
</comment>
<keyword evidence="3" id="KW-1003">Cell membrane</keyword>
<keyword evidence="5 10" id="KW-0812">Transmembrane</keyword>
<dbReference type="GO" id="GO:0005886">
    <property type="term" value="C:plasma membrane"/>
    <property type="evidence" value="ECO:0007669"/>
    <property type="project" value="UniProtKB-SubCell"/>
</dbReference>
<dbReference type="GO" id="GO:0015421">
    <property type="term" value="F:ABC-type oligopeptide transporter activity"/>
    <property type="evidence" value="ECO:0007669"/>
    <property type="project" value="TreeGrafter"/>
</dbReference>
<feature type="transmembrane region" description="Helical" evidence="10">
    <location>
        <begin position="175"/>
        <end position="194"/>
    </location>
</feature>
<evidence type="ECO:0000256" key="10">
    <source>
        <dbReference type="SAM" id="Phobius"/>
    </source>
</evidence>
<dbReference type="InterPro" id="IPR036640">
    <property type="entry name" value="ABC1_TM_sf"/>
</dbReference>
<dbReference type="FunFam" id="3.40.50.300:FF:001001">
    <property type="entry name" value="Multidrug ABC transporter ATP-binding protein"/>
    <property type="match status" value="1"/>
</dbReference>
<evidence type="ECO:0000313" key="14">
    <source>
        <dbReference type="Proteomes" id="UP000225108"/>
    </source>
</evidence>
<dbReference type="SMART" id="SM00382">
    <property type="entry name" value="AAA"/>
    <property type="match status" value="1"/>
</dbReference>
<dbReference type="Gene3D" id="1.20.1560.10">
    <property type="entry name" value="ABC transporter type 1, transmembrane domain"/>
    <property type="match status" value="1"/>
</dbReference>
<sequence length="606" mass="62552">MTPELHEDTRVLPVASGRQTRSWLAAALAHHRAAVARVIAVSALAAIASVTPALALGVLVDRVVAGAGSSVLLSIAAVAAAAALVGGVAAGLSVYSVASLGAGLLADLRESVVRRALRMPTRVIDDTGRGDLLSRVTNDVAAVSKAVITVLPTVVIATILTAVSIATMVGLDWRLGLAGAAALPLYGLALHWYLPRSSPRYAAERRAVGERSQAMVESFTGLRTVHAYGLEASQASIVETKSAAARDISIAAFTVFTRMVGRVNRAEFVGLAAVLVVGYMLVEDGAVSVGATTAAALLFHRLFNPIGMILYSFADLQLAAAGLSRLIGVAISTDVDSDAPADTQIDNTLLGGAPPRGGTVELRAVHFGYDARRPVLRGIDLRIEAGTRVALIGASGAGKSTLAAMVAGNLTPTSGSVMIGGIPLDTLPTTVVRQHVATVSQEVHVFAGPLIDDLRLARPSAGTDEVCAALDTIGALEWVRALPRGLDTVVGEGGHQLTDAQAQQMALARLVLVDPPIAVLDEATAEAGSLGARDLERSAAAATAGRTTLVVAHRLSQALQCDEVVVLDRGKVIEQGTPAQLLASEGLFARMWAAWTIQGHGRDAEQ</sequence>
<dbReference type="PANTHER" id="PTHR43394">
    <property type="entry name" value="ATP-DEPENDENT PERMEASE MDL1, MITOCHONDRIAL"/>
    <property type="match status" value="1"/>
</dbReference>
<dbReference type="PROSITE" id="PS50893">
    <property type="entry name" value="ABC_TRANSPORTER_2"/>
    <property type="match status" value="1"/>
</dbReference>
<gene>
    <name evidence="13" type="ORF">CSW57_09735</name>
</gene>
<keyword evidence="9 10" id="KW-0472">Membrane</keyword>
<feature type="transmembrane region" description="Helical" evidence="10">
    <location>
        <begin position="38"/>
        <end position="60"/>
    </location>
</feature>
<dbReference type="Gene3D" id="3.40.50.300">
    <property type="entry name" value="P-loop containing nucleotide triphosphate hydrolases"/>
    <property type="match status" value="1"/>
</dbReference>
<keyword evidence="4" id="KW-0997">Cell inner membrane</keyword>
<keyword evidence="7" id="KW-0067">ATP-binding</keyword>
<evidence type="ECO:0000256" key="3">
    <source>
        <dbReference type="ARBA" id="ARBA00022475"/>
    </source>
</evidence>
<evidence type="ECO:0000313" key="13">
    <source>
        <dbReference type="EMBL" id="PHV66584.1"/>
    </source>
</evidence>
<evidence type="ECO:0000256" key="1">
    <source>
        <dbReference type="ARBA" id="ARBA00004651"/>
    </source>
</evidence>
<name>A0A2G3PLA9_WILMA</name>
<dbReference type="RefSeq" id="WP_099382620.1">
    <property type="nucleotide sequence ID" value="NZ_PEBD01000008.1"/>
</dbReference>